<evidence type="ECO:0000313" key="2">
    <source>
        <dbReference type="EMBL" id="QHT07773.1"/>
    </source>
</evidence>
<organism evidence="2">
    <name type="scientific">viral metagenome</name>
    <dbReference type="NCBI Taxonomy" id="1070528"/>
    <lineage>
        <taxon>unclassified sequences</taxon>
        <taxon>metagenomes</taxon>
        <taxon>organismal metagenomes</taxon>
    </lineage>
</organism>
<protein>
    <submittedName>
        <fullName evidence="2">Uncharacterized protein</fullName>
    </submittedName>
</protein>
<feature type="transmembrane region" description="Helical" evidence="1">
    <location>
        <begin position="667"/>
        <end position="686"/>
    </location>
</feature>
<proteinExistence type="predicted"/>
<keyword evidence="1" id="KW-0812">Transmembrane</keyword>
<dbReference type="EMBL" id="MN739486">
    <property type="protein sequence ID" value="QHT07773.1"/>
    <property type="molecule type" value="Genomic_DNA"/>
</dbReference>
<reference evidence="2" key="1">
    <citation type="journal article" date="2020" name="Nature">
        <title>Giant virus diversity and host interactions through global metagenomics.</title>
        <authorList>
            <person name="Schulz F."/>
            <person name="Roux S."/>
            <person name="Paez-Espino D."/>
            <person name="Jungbluth S."/>
            <person name="Walsh D.A."/>
            <person name="Denef V.J."/>
            <person name="McMahon K.D."/>
            <person name="Konstantinidis K.T."/>
            <person name="Eloe-Fadrosh E.A."/>
            <person name="Kyrpides N.C."/>
            <person name="Woyke T."/>
        </authorList>
    </citation>
    <scope>NUCLEOTIDE SEQUENCE</scope>
    <source>
        <strain evidence="2">GVMAG-M-3300021964-36</strain>
    </source>
</reference>
<keyword evidence="1" id="KW-1133">Transmembrane helix</keyword>
<sequence>MKLSSLLSLVVAIILIIIVLVGCVFAIVYYIKEYIIKWRPWGNFADLNDQIKYWSNRFRECLQGFEHLQELFEDSDKTRLESFMRNVCGLEYSTKDITSEIKELDSIFEETIENNMTLLKGLKTTYDEIHKKFENTPLERLTLKSKIIKKFDSLNMVDIGDDLFCYKMSDEPITNEAELFIRVFLMDFIIDFQKTLCKYDTTRFFAFYHDENTNFNMKQALRDIERQKSKKDTKISRNKVDQENDIAAFFAGAFTGMIPGMERTKVSIEKNYESQTLSHYKEPTNESKLINNVKIEYLSKLYKDNLVNLLGEDRSTDMIGNMKTDLTKSIFRRILIEIAKVDQNINYKILTDFLKLGTDDIKDNAQLQTLIQFYKREQAKLDSDHCLEDKKNDATEYQTEDELIEALDLTLYEFRIEKNEEDKNYKIFKDLKSQVKEYEIMLTSLESEFGAGLMMVHYDEMMQLFHTLILLEEYRANKESIDVIIDYAEEDKNKYFEIIRSLQELNILISHDFMYLQYYDMCRASNLERKMIYYLDIFDRYGDYVATLAEIQLYSYEYFDYRIKSTRHKKLRSSMINSFVDWVYSIRKSMHNIAKKPGIFILNNFEWAMEGFTDEYEQFSNDENYKNKKGDVIEPFTKSISRFFKGILDFIKTLLKMVKIITDPIKIIKILIVSVYSIIVILMSYIELITCFFTGIFLIACLLVIIVNLSIPSLFFIAFIFVIAFQEIYLFGTLIGATTGSNKSYLGYWAYNLTAAENDIRNWHRTPGFDQGNKIDTTIIGHTTPCPRNYDKQIIYCIKNPNYLPTFSHQANIYKIATGDQPSGEMNYRQIQKTPDFLNKSTGRKKQAVRIANNNKRSHYTNNKYFFDKHDNIKNYLKTICLNPDQFDVGSDIDKLKQQCAQLFCKNGSYISSCVSVPPTDLSVSSILNSELKTIGRYMNIIFSIILVVIIIAFLTRKDMLQDASPLNISIPKLPQLSSIVPK</sequence>
<feature type="transmembrane region" description="Helical" evidence="1">
    <location>
        <begin position="692"/>
        <end position="725"/>
    </location>
</feature>
<dbReference type="AlphaFoldDB" id="A0A6C0CU43"/>
<name>A0A6C0CU43_9ZZZZ</name>
<accession>A0A6C0CU43</accession>
<feature type="transmembrane region" description="Helical" evidence="1">
    <location>
        <begin position="6"/>
        <end position="31"/>
    </location>
</feature>
<dbReference type="PROSITE" id="PS51257">
    <property type="entry name" value="PROKAR_LIPOPROTEIN"/>
    <property type="match status" value="1"/>
</dbReference>
<evidence type="ECO:0000256" key="1">
    <source>
        <dbReference type="SAM" id="Phobius"/>
    </source>
</evidence>
<feature type="transmembrane region" description="Helical" evidence="1">
    <location>
        <begin position="938"/>
        <end position="956"/>
    </location>
</feature>
<keyword evidence="1" id="KW-0472">Membrane</keyword>